<dbReference type="Pfam" id="PF00408">
    <property type="entry name" value="PGM_PMM_IV"/>
    <property type="match status" value="1"/>
</dbReference>
<feature type="domain" description="Alpha-D-phosphohexomutase alpha/beta/alpha" evidence="13">
    <location>
        <begin position="28"/>
        <end position="161"/>
    </location>
</feature>
<organism evidence="16 17">
    <name type="scientific">Lihuaxuella thermophila</name>
    <dbReference type="NCBI Taxonomy" id="1173111"/>
    <lineage>
        <taxon>Bacteria</taxon>
        <taxon>Bacillati</taxon>
        <taxon>Bacillota</taxon>
        <taxon>Bacilli</taxon>
        <taxon>Bacillales</taxon>
        <taxon>Thermoactinomycetaceae</taxon>
        <taxon>Lihuaxuella</taxon>
    </lineage>
</organism>
<dbReference type="Pfam" id="PF02879">
    <property type="entry name" value="PGM_PMM_II"/>
    <property type="match status" value="1"/>
</dbReference>
<feature type="domain" description="Alpha-D-phosphohexomutase C-terminal" evidence="12">
    <location>
        <begin position="398"/>
        <end position="464"/>
    </location>
</feature>
<dbReference type="GO" id="GO:0004615">
    <property type="term" value="F:phosphomannomutase activity"/>
    <property type="evidence" value="ECO:0007669"/>
    <property type="project" value="TreeGrafter"/>
</dbReference>
<dbReference type="NCBIfam" id="NF008139">
    <property type="entry name" value="PRK10887.1"/>
    <property type="match status" value="1"/>
</dbReference>
<dbReference type="NCBIfam" id="TIGR01455">
    <property type="entry name" value="glmM"/>
    <property type="match status" value="1"/>
</dbReference>
<dbReference type="Proteomes" id="UP000199695">
    <property type="component" value="Unassembled WGS sequence"/>
</dbReference>
<dbReference type="InterPro" id="IPR005843">
    <property type="entry name" value="A-D-PHexomutase_C"/>
</dbReference>
<feature type="binding site" evidence="9">
    <location>
        <position position="269"/>
    </location>
    <ligand>
        <name>Mg(2+)</name>
        <dbReference type="ChEBI" id="CHEBI:18420"/>
    </ligand>
</feature>
<dbReference type="PANTHER" id="PTHR42946">
    <property type="entry name" value="PHOSPHOHEXOSE MUTASE"/>
    <property type="match status" value="1"/>
</dbReference>
<evidence type="ECO:0000259" key="13">
    <source>
        <dbReference type="Pfam" id="PF02878"/>
    </source>
</evidence>
<dbReference type="InterPro" id="IPR005846">
    <property type="entry name" value="A-D-PHexomutase_a/b/a-III"/>
</dbReference>
<dbReference type="Gene3D" id="3.40.120.10">
    <property type="entry name" value="Alpha-D-Glucose-1,6-Bisphosphate, subunit A, domain 3"/>
    <property type="match status" value="3"/>
</dbReference>
<keyword evidence="3 9" id="KW-0479">Metal-binding</keyword>
<sequence length="471" mass="51532">MRGETLLLMEKSLSGIFCSLGSRRCMGRYFGTDGVRGVANTELTPELAFRLGRAGAYVLTREKKRPKVVVGRDTRLSGEMLEAALVAGMLSIGCDVIRLGIVTTPGVAFLTRHLAADAGVMISASHNPFQDNGIKFFGADGYKLSDETELEIEELLEKEEDELPRPQGEGLGLVTNNHEAVRAYLDHLKSTIDTDLCGMHIVVDCANGAAFELAPLLLRDLGADVTAINIHPDGRNINVECGSTHPKRLQEEVLKKQAHLGLAFDGDADRLIAVDEKGELIDGDQIMFICGEYLKEKGLLQKDTIVTTVMSNLGFFKATDEAGISTEKTKVGDRYVMEKMRAGGYNLGGEQSGHIIFLDHNTTGDGMLTAVQLLRVVKEKGLTLHSLGKKVAKYPQLLVNVRVKSKEGWDRNEAIRASIEEVEKLLGSDGRVLVRPSGTEPLIRVMAEGPDKEMLKKYVDQISEEVRKQLG</sequence>
<feature type="modified residue" description="Phosphoserine" evidence="9">
    <location>
        <position position="125"/>
    </location>
</feature>
<comment type="PTM">
    <text evidence="9">Activated by phosphorylation.</text>
</comment>
<evidence type="ECO:0000256" key="11">
    <source>
        <dbReference type="RuleBase" id="RU004327"/>
    </source>
</evidence>
<dbReference type="GO" id="GO:0008966">
    <property type="term" value="F:phosphoglucosamine mutase activity"/>
    <property type="evidence" value="ECO:0007669"/>
    <property type="project" value="UniProtKB-UniRule"/>
</dbReference>
<proteinExistence type="inferred from homology"/>
<comment type="similarity">
    <text evidence="1 9 10">Belongs to the phosphohexose mutase family.</text>
</comment>
<evidence type="ECO:0000256" key="10">
    <source>
        <dbReference type="RuleBase" id="RU004326"/>
    </source>
</evidence>
<evidence type="ECO:0000313" key="17">
    <source>
        <dbReference type="Proteomes" id="UP000199695"/>
    </source>
</evidence>
<dbReference type="Gene3D" id="3.30.310.50">
    <property type="entry name" value="Alpha-D-phosphohexomutase, C-terminal domain"/>
    <property type="match status" value="1"/>
</dbReference>
<dbReference type="CDD" id="cd05802">
    <property type="entry name" value="GlmM"/>
    <property type="match status" value="1"/>
</dbReference>
<dbReference type="Pfam" id="PF02878">
    <property type="entry name" value="PGM_PMM_I"/>
    <property type="match status" value="1"/>
</dbReference>
<dbReference type="InterPro" id="IPR050060">
    <property type="entry name" value="Phosphoglucosamine_mutase"/>
</dbReference>
<dbReference type="HAMAP" id="MF_01554_B">
    <property type="entry name" value="GlmM_B"/>
    <property type="match status" value="1"/>
</dbReference>
<dbReference type="AlphaFoldDB" id="A0A1H8G2H6"/>
<evidence type="ECO:0000256" key="4">
    <source>
        <dbReference type="ARBA" id="ARBA00022842"/>
    </source>
</evidence>
<evidence type="ECO:0000256" key="7">
    <source>
        <dbReference type="ARBA" id="ARBA00066330"/>
    </source>
</evidence>
<evidence type="ECO:0000259" key="15">
    <source>
        <dbReference type="Pfam" id="PF02880"/>
    </source>
</evidence>
<dbReference type="EMBL" id="FOCQ01000010">
    <property type="protein sequence ID" value="SEN38203.1"/>
    <property type="molecule type" value="Genomic_DNA"/>
</dbReference>
<dbReference type="GO" id="GO:0000287">
    <property type="term" value="F:magnesium ion binding"/>
    <property type="evidence" value="ECO:0007669"/>
    <property type="project" value="UniProtKB-UniRule"/>
</dbReference>
<dbReference type="InterPro" id="IPR005844">
    <property type="entry name" value="A-D-PHexomutase_a/b/a-I"/>
</dbReference>
<dbReference type="InterPro" id="IPR006352">
    <property type="entry name" value="GlmM_bact"/>
</dbReference>
<dbReference type="InterPro" id="IPR016055">
    <property type="entry name" value="A-D-PHexomutase_a/b/a-I/II/III"/>
</dbReference>
<keyword evidence="17" id="KW-1185">Reference proteome</keyword>
<evidence type="ECO:0000256" key="5">
    <source>
        <dbReference type="ARBA" id="ARBA00023235"/>
    </source>
</evidence>
<reference evidence="16 17" key="1">
    <citation type="submission" date="2016-10" db="EMBL/GenBank/DDBJ databases">
        <authorList>
            <person name="de Groot N.N."/>
        </authorList>
    </citation>
    <scope>NUCLEOTIDE SEQUENCE [LARGE SCALE GENOMIC DNA]</scope>
    <source>
        <strain evidence="16 17">DSM 46701</strain>
    </source>
</reference>
<feature type="domain" description="Alpha-D-phosphohexomutase alpha/beta/alpha" evidence="14">
    <location>
        <begin position="183"/>
        <end position="278"/>
    </location>
</feature>
<comment type="catalytic activity">
    <reaction evidence="6 9 11">
        <text>alpha-D-glucosamine 1-phosphate = D-glucosamine 6-phosphate</text>
        <dbReference type="Rhea" id="RHEA:23424"/>
        <dbReference type="ChEBI" id="CHEBI:58516"/>
        <dbReference type="ChEBI" id="CHEBI:58725"/>
        <dbReference type="EC" id="5.4.2.10"/>
    </reaction>
</comment>
<dbReference type="PRINTS" id="PR00509">
    <property type="entry name" value="PGMPMM"/>
</dbReference>
<keyword evidence="2 9" id="KW-0597">Phosphoprotein</keyword>
<evidence type="ECO:0000256" key="8">
    <source>
        <dbReference type="ARBA" id="ARBA00068193"/>
    </source>
</evidence>
<dbReference type="PROSITE" id="PS00710">
    <property type="entry name" value="PGM_PMM"/>
    <property type="match status" value="1"/>
</dbReference>
<dbReference type="FunFam" id="3.40.120.10:FF:000002">
    <property type="entry name" value="Phosphoglucosamine mutase"/>
    <property type="match status" value="1"/>
</dbReference>
<feature type="binding site" evidence="9">
    <location>
        <position position="267"/>
    </location>
    <ligand>
        <name>Mg(2+)</name>
        <dbReference type="ChEBI" id="CHEBI:18420"/>
    </ligand>
</feature>
<evidence type="ECO:0000256" key="2">
    <source>
        <dbReference type="ARBA" id="ARBA00022553"/>
    </source>
</evidence>
<dbReference type="InterPro" id="IPR005845">
    <property type="entry name" value="A-D-PHexomutase_a/b/a-II"/>
</dbReference>
<evidence type="ECO:0000256" key="3">
    <source>
        <dbReference type="ARBA" id="ARBA00022723"/>
    </source>
</evidence>
<comment type="cofactor">
    <cofactor evidence="9">
        <name>Mg(2+)</name>
        <dbReference type="ChEBI" id="CHEBI:18420"/>
    </cofactor>
    <text evidence="9">Binds 1 Mg(2+) ion per subunit.</text>
</comment>
<evidence type="ECO:0000313" key="16">
    <source>
        <dbReference type="EMBL" id="SEN38203.1"/>
    </source>
</evidence>
<dbReference type="GO" id="GO:0006048">
    <property type="term" value="P:UDP-N-acetylglucosamine biosynthetic process"/>
    <property type="evidence" value="ECO:0007669"/>
    <property type="project" value="TreeGrafter"/>
</dbReference>
<evidence type="ECO:0000259" key="12">
    <source>
        <dbReference type="Pfam" id="PF00408"/>
    </source>
</evidence>
<dbReference type="InterPro" id="IPR036900">
    <property type="entry name" value="A-D-PHexomutase_C_sf"/>
</dbReference>
<dbReference type="GO" id="GO:0005829">
    <property type="term" value="C:cytosol"/>
    <property type="evidence" value="ECO:0007669"/>
    <property type="project" value="TreeGrafter"/>
</dbReference>
<dbReference type="GO" id="GO:0005975">
    <property type="term" value="P:carbohydrate metabolic process"/>
    <property type="evidence" value="ECO:0007669"/>
    <property type="project" value="InterPro"/>
</dbReference>
<dbReference type="SUPFAM" id="SSF53738">
    <property type="entry name" value="Phosphoglucomutase, first 3 domains"/>
    <property type="match status" value="3"/>
</dbReference>
<dbReference type="InterPro" id="IPR016066">
    <property type="entry name" value="A-D-PHexomutase_CS"/>
</dbReference>
<keyword evidence="4 9" id="KW-0460">Magnesium</keyword>
<evidence type="ECO:0000256" key="1">
    <source>
        <dbReference type="ARBA" id="ARBA00010231"/>
    </source>
</evidence>
<feature type="active site" description="Phosphoserine intermediate" evidence="9">
    <location>
        <position position="125"/>
    </location>
</feature>
<feature type="binding site" description="via phosphate group" evidence="9">
    <location>
        <position position="125"/>
    </location>
    <ligand>
        <name>Mg(2+)</name>
        <dbReference type="ChEBI" id="CHEBI:18420"/>
    </ligand>
</feature>
<dbReference type="FunFam" id="3.40.120.10:FF:000001">
    <property type="entry name" value="Phosphoglucosamine mutase"/>
    <property type="match status" value="1"/>
</dbReference>
<dbReference type="PANTHER" id="PTHR42946:SF1">
    <property type="entry name" value="PHOSPHOGLUCOMUTASE (ALPHA-D-GLUCOSE-1,6-BISPHOSPHATE-DEPENDENT)"/>
    <property type="match status" value="1"/>
</dbReference>
<keyword evidence="5 9" id="KW-0413">Isomerase</keyword>
<accession>A0A1H8G2H6</accession>
<dbReference type="InterPro" id="IPR005841">
    <property type="entry name" value="Alpha-D-phosphohexomutase_SF"/>
</dbReference>
<comment type="function">
    <text evidence="9 11">Catalyzes the conversion of glucosamine-6-phosphate to glucosamine-1-phosphate.</text>
</comment>
<dbReference type="GO" id="GO:0009252">
    <property type="term" value="P:peptidoglycan biosynthetic process"/>
    <property type="evidence" value="ECO:0007669"/>
    <property type="project" value="TreeGrafter"/>
</dbReference>
<name>A0A1H8G2H6_9BACL</name>
<feature type="domain" description="Alpha-D-phosphohexomutase alpha/beta/alpha" evidence="15">
    <location>
        <begin position="282"/>
        <end position="389"/>
    </location>
</feature>
<gene>
    <name evidence="9" type="primary">glmM</name>
    <name evidence="16" type="ORF">SAMN05444955_11029</name>
</gene>
<evidence type="ECO:0000256" key="6">
    <source>
        <dbReference type="ARBA" id="ARBA00050364"/>
    </source>
</evidence>
<dbReference type="EC" id="5.4.2.10" evidence="7 9"/>
<feature type="binding site" evidence="9">
    <location>
        <position position="265"/>
    </location>
    <ligand>
        <name>Mg(2+)</name>
        <dbReference type="ChEBI" id="CHEBI:18420"/>
    </ligand>
</feature>
<dbReference type="STRING" id="1173111.SAMN05444955_11029"/>
<evidence type="ECO:0000256" key="9">
    <source>
        <dbReference type="HAMAP-Rule" id="MF_01554"/>
    </source>
</evidence>
<evidence type="ECO:0000259" key="14">
    <source>
        <dbReference type="Pfam" id="PF02879"/>
    </source>
</evidence>
<protein>
    <recommendedName>
        <fullName evidence="8 9">Phosphoglucosamine mutase</fullName>
        <ecNumber evidence="7 9">5.4.2.10</ecNumber>
    </recommendedName>
</protein>
<dbReference type="FunFam" id="3.30.310.50:FF:000001">
    <property type="entry name" value="Phosphoglucosamine mutase"/>
    <property type="match status" value="1"/>
</dbReference>
<dbReference type="SUPFAM" id="SSF55957">
    <property type="entry name" value="Phosphoglucomutase, C-terminal domain"/>
    <property type="match status" value="1"/>
</dbReference>
<dbReference type="Pfam" id="PF02880">
    <property type="entry name" value="PGM_PMM_III"/>
    <property type="match status" value="1"/>
</dbReference>